<evidence type="ECO:0000256" key="1">
    <source>
        <dbReference type="ARBA" id="ARBA00004141"/>
    </source>
</evidence>
<feature type="transmembrane region" description="Helical" evidence="10">
    <location>
        <begin position="121"/>
        <end position="138"/>
    </location>
</feature>
<protein>
    <recommendedName>
        <fullName evidence="9 10">Protein translocase subunit SecY</fullName>
    </recommendedName>
</protein>
<keyword evidence="6 10" id="KW-1133">Transmembrane helix</keyword>
<dbReference type="PRINTS" id="PR00303">
    <property type="entry name" value="SECYTRNLCASE"/>
</dbReference>
<comment type="subcellular location">
    <subcellularLocation>
        <location evidence="10">Cell membrane</location>
        <topology evidence="10">Multi-pass membrane protein</topology>
    </subcellularLocation>
    <subcellularLocation>
        <location evidence="1">Membrane</location>
        <topology evidence="1">Multi-pass membrane protein</topology>
    </subcellularLocation>
</comment>
<organism evidence="12 13">
    <name type="scientific">Candidatus Roizmanbacteria bacterium CG10_big_fil_rev_8_21_14_0_10_39_6</name>
    <dbReference type="NCBI Taxonomy" id="1974853"/>
    <lineage>
        <taxon>Bacteria</taxon>
        <taxon>Candidatus Roizmaniibacteriota</taxon>
    </lineage>
</organism>
<keyword evidence="8 10" id="KW-0472">Membrane</keyword>
<evidence type="ECO:0000256" key="2">
    <source>
        <dbReference type="ARBA" id="ARBA00005751"/>
    </source>
</evidence>
<evidence type="ECO:0000313" key="12">
    <source>
        <dbReference type="EMBL" id="PJE62815.1"/>
    </source>
</evidence>
<comment type="function">
    <text evidence="10">The central subunit of the protein translocation channel SecYEG. Consists of two halves formed by TMs 1-5 and 6-10. These two domains form a lateral gate at the front which open onto the bilayer between TMs 2 and 7, and are clamped together by SecE at the back. The channel is closed by both a pore ring composed of hydrophobic SecY resides and a short helix (helix 2A) on the extracellular side of the membrane which forms a plug. The plug probably moves laterally to allow the channel to open. The ring and the pore may move independently.</text>
</comment>
<comment type="caution">
    <text evidence="12">The sequence shown here is derived from an EMBL/GenBank/DDBJ whole genome shotgun (WGS) entry which is preliminary data.</text>
</comment>
<feature type="transmembrane region" description="Helical" evidence="10">
    <location>
        <begin position="393"/>
        <end position="411"/>
    </location>
</feature>
<dbReference type="GO" id="GO:0065002">
    <property type="term" value="P:intracellular protein transmembrane transport"/>
    <property type="evidence" value="ECO:0007669"/>
    <property type="project" value="UniProtKB-UniRule"/>
</dbReference>
<keyword evidence="5 10" id="KW-0653">Protein transport</keyword>
<evidence type="ECO:0000313" key="13">
    <source>
        <dbReference type="Proteomes" id="UP000229554"/>
    </source>
</evidence>
<dbReference type="Gene3D" id="1.10.3370.10">
    <property type="entry name" value="SecY subunit domain"/>
    <property type="match status" value="1"/>
</dbReference>
<comment type="subunit">
    <text evidence="10">Component of the Sec protein translocase complex. Heterotrimer consisting of SecY, SecE and SecG subunits. The heterotrimers can form oligomers, although 1 heterotrimer is thought to be able to translocate proteins. Interacts with the ribosome. Interacts with SecDF, and other proteins may be involved. Interacts with SecA.</text>
</comment>
<evidence type="ECO:0000256" key="3">
    <source>
        <dbReference type="ARBA" id="ARBA00022448"/>
    </source>
</evidence>
<dbReference type="NCBIfam" id="TIGR00967">
    <property type="entry name" value="3a0501s007"/>
    <property type="match status" value="1"/>
</dbReference>
<name>A0A2M8KSB3_9BACT</name>
<feature type="transmembrane region" description="Helical" evidence="10">
    <location>
        <begin position="24"/>
        <end position="47"/>
    </location>
</feature>
<evidence type="ECO:0000256" key="4">
    <source>
        <dbReference type="ARBA" id="ARBA00022692"/>
    </source>
</evidence>
<dbReference type="GO" id="GO:0043952">
    <property type="term" value="P:protein transport by the Sec complex"/>
    <property type="evidence" value="ECO:0007669"/>
    <property type="project" value="UniProtKB-UniRule"/>
</dbReference>
<dbReference type="PIRSF" id="PIRSF004557">
    <property type="entry name" value="SecY"/>
    <property type="match status" value="1"/>
</dbReference>
<dbReference type="HAMAP" id="MF_01465">
    <property type="entry name" value="SecY"/>
    <property type="match status" value="1"/>
</dbReference>
<evidence type="ECO:0000256" key="11">
    <source>
        <dbReference type="RuleBase" id="RU004349"/>
    </source>
</evidence>
<dbReference type="PROSITE" id="PS00755">
    <property type="entry name" value="SECY_1"/>
    <property type="match status" value="1"/>
</dbReference>
<dbReference type="SUPFAM" id="SSF103491">
    <property type="entry name" value="Preprotein translocase SecY subunit"/>
    <property type="match status" value="1"/>
</dbReference>
<keyword evidence="7 10" id="KW-0811">Translocation</keyword>
<dbReference type="InterPro" id="IPR002208">
    <property type="entry name" value="SecY/SEC61-alpha"/>
</dbReference>
<proteinExistence type="inferred from homology"/>
<dbReference type="PANTHER" id="PTHR10906">
    <property type="entry name" value="SECY/SEC61-ALPHA FAMILY MEMBER"/>
    <property type="match status" value="1"/>
</dbReference>
<feature type="transmembrane region" description="Helical" evidence="10">
    <location>
        <begin position="365"/>
        <end position="387"/>
    </location>
</feature>
<evidence type="ECO:0000256" key="7">
    <source>
        <dbReference type="ARBA" id="ARBA00023010"/>
    </source>
</evidence>
<evidence type="ECO:0000256" key="6">
    <source>
        <dbReference type="ARBA" id="ARBA00022989"/>
    </source>
</evidence>
<dbReference type="Pfam" id="PF00344">
    <property type="entry name" value="SecY"/>
    <property type="match status" value="1"/>
</dbReference>
<evidence type="ECO:0000256" key="8">
    <source>
        <dbReference type="ARBA" id="ARBA00023136"/>
    </source>
</evidence>
<evidence type="ECO:0000256" key="5">
    <source>
        <dbReference type="ARBA" id="ARBA00022927"/>
    </source>
</evidence>
<accession>A0A2M8KSB3</accession>
<dbReference type="InterPro" id="IPR030659">
    <property type="entry name" value="SecY_CS"/>
</dbReference>
<evidence type="ECO:0000256" key="9">
    <source>
        <dbReference type="ARBA" id="ARBA00039733"/>
    </source>
</evidence>
<dbReference type="GO" id="GO:0006605">
    <property type="term" value="P:protein targeting"/>
    <property type="evidence" value="ECO:0007669"/>
    <property type="project" value="UniProtKB-UniRule"/>
</dbReference>
<dbReference type="InterPro" id="IPR026593">
    <property type="entry name" value="SecY"/>
</dbReference>
<sequence>MPAGSSLKTIFSDIWNNSLLKKKVLFTLAIITLFRLFAFVTIPSIDLARLREVFASNQFLVLLDIFSGGTLVNFSILAIGLNPYINASIALQLLSAIYPPLEALSKEGDYGRFKLNQYTRFLTLPIAFLQAIGMYFFLRNQGIVGALTFVQLLQFALSLTAGTFILVWLGELISEYGVGNGVSFIILAGIVGRLPIMLLQSSSTLTQESILPTLLVVAVGLLVIYFVVLLNEAQRKIPIFYAKRVRGGKMYGGATNYLPLKLSQAGVIPIIFAVSFVLFPQMIGNFLVSAQNGTLQKIGEFLTSVFAANGVMYNGIYFLLVVAFTFFYSSLIFSPQKISVEIQKYGGFIPGIRPGNATRAYLQALLYKLTSVGALFLGTIAILPNILASITGVSLFFIGGTSILIIVSVILESYRTIQATIMTDRYDQLHTTL</sequence>
<feature type="transmembrane region" description="Helical" evidence="10">
    <location>
        <begin position="267"/>
        <end position="291"/>
    </location>
</feature>
<dbReference type="Proteomes" id="UP000229554">
    <property type="component" value="Unassembled WGS sequence"/>
</dbReference>
<comment type="similarity">
    <text evidence="2 10 11">Belongs to the SecY/SEC61-alpha family.</text>
</comment>
<keyword evidence="10" id="KW-1003">Cell membrane</keyword>
<keyword evidence="3 10" id="KW-0813">Transport</keyword>
<gene>
    <name evidence="10" type="primary">secY</name>
    <name evidence="12" type="ORF">COU88_02855</name>
</gene>
<feature type="transmembrane region" description="Helical" evidence="10">
    <location>
        <begin position="176"/>
        <end position="198"/>
    </location>
</feature>
<dbReference type="InterPro" id="IPR023201">
    <property type="entry name" value="SecY_dom_sf"/>
</dbReference>
<dbReference type="FunFam" id="1.10.3370.10:FF:000001">
    <property type="entry name" value="Preprotein translocase subunit SecY"/>
    <property type="match status" value="1"/>
</dbReference>
<feature type="transmembrane region" description="Helical" evidence="10">
    <location>
        <begin position="210"/>
        <end position="230"/>
    </location>
</feature>
<feature type="transmembrane region" description="Helical" evidence="10">
    <location>
        <begin position="59"/>
        <end position="78"/>
    </location>
</feature>
<dbReference type="AlphaFoldDB" id="A0A2M8KSB3"/>
<feature type="transmembrane region" description="Helical" evidence="10">
    <location>
        <begin position="311"/>
        <end position="334"/>
    </location>
</feature>
<keyword evidence="4 10" id="KW-0812">Transmembrane</keyword>
<feature type="transmembrane region" description="Helical" evidence="10">
    <location>
        <begin position="144"/>
        <end position="169"/>
    </location>
</feature>
<dbReference type="EMBL" id="PFED01000120">
    <property type="protein sequence ID" value="PJE62815.1"/>
    <property type="molecule type" value="Genomic_DNA"/>
</dbReference>
<evidence type="ECO:0000256" key="10">
    <source>
        <dbReference type="HAMAP-Rule" id="MF_01465"/>
    </source>
</evidence>
<reference evidence="13" key="1">
    <citation type="submission" date="2017-09" db="EMBL/GenBank/DDBJ databases">
        <title>Depth-based differentiation of microbial function through sediment-hosted aquifers and enrichment of novel symbionts in the deep terrestrial subsurface.</title>
        <authorList>
            <person name="Probst A.J."/>
            <person name="Ladd B."/>
            <person name="Jarett J.K."/>
            <person name="Geller-Mcgrath D.E."/>
            <person name="Sieber C.M.K."/>
            <person name="Emerson J.B."/>
            <person name="Anantharaman K."/>
            <person name="Thomas B.C."/>
            <person name="Malmstrom R."/>
            <person name="Stieglmeier M."/>
            <person name="Klingl A."/>
            <person name="Woyke T."/>
            <person name="Ryan C.M."/>
            <person name="Banfield J.F."/>
        </authorList>
    </citation>
    <scope>NUCLEOTIDE SEQUENCE [LARGE SCALE GENOMIC DNA]</scope>
</reference>
<dbReference type="GO" id="GO:0005886">
    <property type="term" value="C:plasma membrane"/>
    <property type="evidence" value="ECO:0007669"/>
    <property type="project" value="UniProtKB-SubCell"/>
</dbReference>